<evidence type="ECO:0000313" key="2">
    <source>
        <dbReference type="Proteomes" id="UP000229366"/>
    </source>
</evidence>
<dbReference type="AlphaFoldDB" id="A0A2M8VR44"/>
<dbReference type="OrthoDB" id="6555763at2"/>
<proteinExistence type="predicted"/>
<organism evidence="1 2">
    <name type="scientific">Polynucleobacter brandtiae</name>
    <dbReference type="NCBI Taxonomy" id="1938816"/>
    <lineage>
        <taxon>Bacteria</taxon>
        <taxon>Pseudomonadati</taxon>
        <taxon>Pseudomonadota</taxon>
        <taxon>Betaproteobacteria</taxon>
        <taxon>Burkholderiales</taxon>
        <taxon>Burkholderiaceae</taxon>
        <taxon>Polynucleobacter</taxon>
    </lineage>
</organism>
<dbReference type="InterPro" id="IPR014710">
    <property type="entry name" value="RmlC-like_jellyroll"/>
</dbReference>
<dbReference type="InterPro" id="IPR011051">
    <property type="entry name" value="RmlC_Cupin_sf"/>
</dbReference>
<dbReference type="RefSeq" id="WP_100379271.1">
    <property type="nucleotide sequence ID" value="NZ_CBCSBW010000002.1"/>
</dbReference>
<evidence type="ECO:0000313" key="1">
    <source>
        <dbReference type="EMBL" id="PJI79928.1"/>
    </source>
</evidence>
<name>A0A2M8VR44_9BURK</name>
<evidence type="ECO:0008006" key="3">
    <source>
        <dbReference type="Google" id="ProtNLM"/>
    </source>
</evidence>
<dbReference type="Proteomes" id="UP000229366">
    <property type="component" value="Unassembled WGS sequence"/>
</dbReference>
<sequence length="109" mass="12171">MKKFSLSDMTKGWFVGDFAPTIIPTQDVEVAVKYYKKGDKEDRHHHKLASEVTVIVSGMVKMNDIMYKAGDIILIEPGESTDFEVLEDSVTTVVKFPGAQNDKYLGDAI</sequence>
<gene>
    <name evidence="1" type="ORF">B0G85_0911</name>
</gene>
<accession>A0A2M8VR44</accession>
<dbReference type="Gene3D" id="2.60.120.10">
    <property type="entry name" value="Jelly Rolls"/>
    <property type="match status" value="1"/>
</dbReference>
<dbReference type="SUPFAM" id="SSF51182">
    <property type="entry name" value="RmlC-like cupins"/>
    <property type="match status" value="1"/>
</dbReference>
<comment type="caution">
    <text evidence="1">The sequence shown here is derived from an EMBL/GenBank/DDBJ whole genome shotgun (WGS) entry which is preliminary data.</text>
</comment>
<reference evidence="1 2" key="1">
    <citation type="submission" date="2017-11" db="EMBL/GenBank/DDBJ databases">
        <title>Genomic Encyclopedia of Type Strains, Phase III (KMG-III): the genomes of soil and plant-associated and newly described type strains.</title>
        <authorList>
            <person name="Whitman W."/>
        </authorList>
    </citation>
    <scope>NUCLEOTIDE SEQUENCE [LARGE SCALE GENOMIC DNA]</scope>
    <source>
        <strain evidence="1 2">UB-Domo-W1</strain>
    </source>
</reference>
<protein>
    <recommendedName>
        <fullName evidence="3">Cupin domain-containing protein</fullName>
    </recommendedName>
</protein>
<keyword evidence="2" id="KW-1185">Reference proteome</keyword>
<dbReference type="EMBL" id="PGTX01000002">
    <property type="protein sequence ID" value="PJI79928.1"/>
    <property type="molecule type" value="Genomic_DNA"/>
</dbReference>